<feature type="transmembrane region" description="Helical" evidence="1">
    <location>
        <begin position="91"/>
        <end position="112"/>
    </location>
</feature>
<name>A0A372P054_9SPHI</name>
<dbReference type="Proteomes" id="UP000264217">
    <property type="component" value="Unassembled WGS sequence"/>
</dbReference>
<keyword evidence="4" id="KW-1185">Reference proteome</keyword>
<protein>
    <submittedName>
        <fullName evidence="3">DUF1624 domain-containing protein</fullName>
    </submittedName>
</protein>
<gene>
    <name evidence="3" type="ORF">D0C36_08285</name>
</gene>
<dbReference type="EMBL" id="QWDC01000001">
    <property type="protein sequence ID" value="RFZ95504.1"/>
    <property type="molecule type" value="Genomic_DNA"/>
</dbReference>
<dbReference type="AlphaFoldDB" id="A0A372P054"/>
<dbReference type="PANTHER" id="PTHR40407:SF1">
    <property type="entry name" value="HEPARAN-ALPHA-GLUCOSAMINIDE N-ACETYLTRANSFERASE CATALYTIC DOMAIN-CONTAINING PROTEIN"/>
    <property type="match status" value="1"/>
</dbReference>
<proteinExistence type="predicted"/>
<feature type="transmembrane region" description="Helical" evidence="1">
    <location>
        <begin position="118"/>
        <end position="137"/>
    </location>
</feature>
<feature type="transmembrane region" description="Helical" evidence="1">
    <location>
        <begin position="277"/>
        <end position="294"/>
    </location>
</feature>
<keyword evidence="1" id="KW-0812">Transmembrane</keyword>
<feature type="transmembrane region" description="Helical" evidence="1">
    <location>
        <begin position="196"/>
        <end position="216"/>
    </location>
</feature>
<evidence type="ECO:0000256" key="1">
    <source>
        <dbReference type="SAM" id="Phobius"/>
    </source>
</evidence>
<reference evidence="3 4" key="1">
    <citation type="submission" date="2018-08" db="EMBL/GenBank/DDBJ databases">
        <title>Mucilaginibacter sp. MYSH2.</title>
        <authorList>
            <person name="Seo T."/>
        </authorList>
    </citation>
    <scope>NUCLEOTIDE SEQUENCE [LARGE SCALE GENOMIC DNA]</scope>
    <source>
        <strain evidence="3 4">MYSH2</strain>
    </source>
</reference>
<keyword evidence="1" id="KW-0472">Membrane</keyword>
<dbReference type="PANTHER" id="PTHR40407">
    <property type="entry name" value="MEMBRANE PROTEIN-LIKE PROTEIN"/>
    <property type="match status" value="1"/>
</dbReference>
<feature type="domain" description="Heparan-alpha-glucosaminide N-acetyltransferase catalytic" evidence="2">
    <location>
        <begin position="10"/>
        <end position="224"/>
    </location>
</feature>
<organism evidence="3 4">
    <name type="scientific">Mucilaginibacter conchicola</name>
    <dbReference type="NCBI Taxonomy" id="2303333"/>
    <lineage>
        <taxon>Bacteria</taxon>
        <taxon>Pseudomonadati</taxon>
        <taxon>Bacteroidota</taxon>
        <taxon>Sphingobacteriia</taxon>
        <taxon>Sphingobacteriales</taxon>
        <taxon>Sphingobacteriaceae</taxon>
        <taxon>Mucilaginibacter</taxon>
    </lineage>
</organism>
<feature type="transmembrane region" description="Helical" evidence="1">
    <location>
        <begin position="228"/>
        <end position="246"/>
    </location>
</feature>
<dbReference type="Pfam" id="PF07786">
    <property type="entry name" value="HGSNAT_cat"/>
    <property type="match status" value="1"/>
</dbReference>
<dbReference type="OrthoDB" id="508112at2"/>
<dbReference type="RefSeq" id="WP_117391067.1">
    <property type="nucleotide sequence ID" value="NZ_QWDC01000001.1"/>
</dbReference>
<accession>A0A372P054</accession>
<sequence>MATTLSIKQRIQSIDILRGIIMLVMALDHVRDFLHDAGAFGDPTNLKTTTPILFFTRFVTHFCAPIFVFLSGVSVYLVSTRRTKSELTGFLIKRGLWLILVEIVLMSLAFSLNPLYNSVALQVIWAIGVSMILLALLSWLPIRVIGAIGILLIVGHDALTTLKIAPNTSEDVLMKIFFTARGSVFALDNSHFVFDLYAILPWTGVMFLGYLFGTLYKSDYKAESRKRFLMLSSLSLFAAFIVLRSINGYGDPAPWAVQKDGVFTFMSFINISKYPPSLMYCCLTLSVGLLILALTENASGKLAAFFKTYGSVPFFYYILHFYLIRLVTVAVFFIKGFKTSEIITPNDPFLFTPPGLGFNLGVVYLFWLGIILTLYYPCRWFSNYKKTHRQWWLSYL</sequence>
<feature type="transmembrane region" description="Helical" evidence="1">
    <location>
        <begin position="54"/>
        <end position="79"/>
    </location>
</feature>
<evidence type="ECO:0000313" key="4">
    <source>
        <dbReference type="Proteomes" id="UP000264217"/>
    </source>
</evidence>
<feature type="transmembrane region" description="Helical" evidence="1">
    <location>
        <begin position="314"/>
        <end position="334"/>
    </location>
</feature>
<dbReference type="InterPro" id="IPR012429">
    <property type="entry name" value="HGSNAT_cat"/>
</dbReference>
<evidence type="ECO:0000313" key="3">
    <source>
        <dbReference type="EMBL" id="RFZ95504.1"/>
    </source>
</evidence>
<evidence type="ECO:0000259" key="2">
    <source>
        <dbReference type="Pfam" id="PF07786"/>
    </source>
</evidence>
<keyword evidence="1" id="KW-1133">Transmembrane helix</keyword>
<feature type="transmembrane region" description="Helical" evidence="1">
    <location>
        <begin position="354"/>
        <end position="376"/>
    </location>
</feature>
<comment type="caution">
    <text evidence="3">The sequence shown here is derived from an EMBL/GenBank/DDBJ whole genome shotgun (WGS) entry which is preliminary data.</text>
</comment>